<sequence length="1078" mass="127352">MMRVPVPIIDTKLTPPMIKKNWIRRPAIMKRLHRIPEYPLTILRSGAGYGKSSALSLFANDFRGNVCWYTISANDDDILPFILHTVHMIRKRYHLFGDDFLTYFDSLENYRDVELQMLSSRFIRELEKVNESVILIFDDYHLVDHSFPINQWMKTVIEHLPKNIHIVISSRRKMKWGFITKWKVSGKLLEINDEYFKVSLEETDLLLRDFYNLPLTEQEITSIYMLTEGWIIALSMIAEHLKNGVDLSSILHYHHSSMNDLFDYLVEEVFSKQPVFVQQFLKRAALLEQITANICDEIFDMHNSKAILEQLTEQNAFIYQLNGTNDYRFHSLFKTAVERKLKQEDEHLYVNIHWKSARFYEQKQMWEQAIDHYEKIGDQQAIANLLEKHAKDILNNGKLEYLADRLKNIPDHVKDQSPTLWLYEGEVQRYLSFYDKAKKSYQHTIELVDIKKDWQLAGRAIEGMASIYIDTIQPVIAERYLSEAIHLTEKHLGKNDPSVRKLYGYMIENLVNRGNVTRAEKYVRSGLFPMEQLKINNLDARLYLRSGKLEKAKNILYERLNDHQPSLPQTHRETEVLLAYIESCLGNGEQAKKLSEKGINQGMKLKNPFVEAVGWMRLGHASQITDYSQFDDTEQHYLKSLKLMEKIHVSRGKAEPYMGLCLLYGKKNDFERSKKMGQMGLYETEKVNDFWLSSFIYLSLGIAALTNKQMKEAQQFLRQAEQYFQQYHDPYGYTLTQLWMSVYYFQEENWPLFKQSMDLLLREIQIGHYDFIFQKKTLYGPSDLQNFIPLFLKGKELNVQPSYIHHLLLQFGYEKLDSHPGYTLKINTFGSFQLFLGNREITDKDWQRMKAKELFLFLLVHKNRWWSKEEIYEQLWPNAKINNIDNEFKVILNSLNKTLEPNRKARSSSFYILRVQNKYRINPNAVMAIDFEQFDRWIYGGLQEKSPEKAIPLLLKGLKLYKGPFLADIPSDTNFATLREHFRNLFLRGAEKLAQLFVQTNETDRAIDWCERILAVDNAWEEAYRLLMYCHYQKNNRPVAIHYYKKLCTILKKEYGLEPMEATVQMYEMILQADEIGL</sequence>
<evidence type="ECO:0000256" key="1">
    <source>
        <dbReference type="ARBA" id="ARBA00023015"/>
    </source>
</evidence>
<gene>
    <name evidence="4" type="ORF">OE104_08975</name>
</gene>
<evidence type="ECO:0000259" key="3">
    <source>
        <dbReference type="SMART" id="SM01043"/>
    </source>
</evidence>
<dbReference type="Proteomes" id="UP001164718">
    <property type="component" value="Chromosome"/>
</dbReference>
<dbReference type="InterPro" id="IPR051677">
    <property type="entry name" value="AfsR-DnrI-RedD_regulator"/>
</dbReference>
<accession>A0A9E8LSV5</accession>
<keyword evidence="5" id="KW-1185">Reference proteome</keyword>
<dbReference type="SMART" id="SM01043">
    <property type="entry name" value="BTAD"/>
    <property type="match status" value="1"/>
</dbReference>
<feature type="domain" description="Bacterial transcriptional activator" evidence="3">
    <location>
        <begin position="929"/>
        <end position="1071"/>
    </location>
</feature>
<dbReference type="GO" id="GO:0006355">
    <property type="term" value="P:regulation of DNA-templated transcription"/>
    <property type="evidence" value="ECO:0007669"/>
    <property type="project" value="InterPro"/>
</dbReference>
<keyword evidence="1" id="KW-0805">Transcription regulation</keyword>
<dbReference type="PANTHER" id="PTHR35807:SF2">
    <property type="entry name" value="TRANSCRIPTIONAL ACTIVATOR DOMAIN"/>
    <property type="match status" value="1"/>
</dbReference>
<dbReference type="InterPro" id="IPR005158">
    <property type="entry name" value="BTAD"/>
</dbReference>
<protein>
    <submittedName>
        <fullName evidence="4">Transcriptional regulator</fullName>
    </submittedName>
</protein>
<dbReference type="RefSeq" id="WP_275416547.1">
    <property type="nucleotide sequence ID" value="NZ_CP106878.1"/>
</dbReference>
<proteinExistence type="predicted"/>
<dbReference type="EMBL" id="CP106878">
    <property type="protein sequence ID" value="WAA08765.1"/>
    <property type="molecule type" value="Genomic_DNA"/>
</dbReference>
<dbReference type="InterPro" id="IPR016032">
    <property type="entry name" value="Sig_transdc_resp-reg_C-effctor"/>
</dbReference>
<dbReference type="Pfam" id="PF25873">
    <property type="entry name" value="WHD_MalT"/>
    <property type="match status" value="1"/>
</dbReference>
<dbReference type="PANTHER" id="PTHR35807">
    <property type="entry name" value="TRANSCRIPTIONAL REGULATOR REDD-RELATED"/>
    <property type="match status" value="1"/>
</dbReference>
<reference evidence="4" key="1">
    <citation type="submission" date="2022-09" db="EMBL/GenBank/DDBJ databases">
        <title>Complete Genomes of Fervidibacillus albus and Fervidibacillus halotolerans isolated from tidal flat sediments.</title>
        <authorList>
            <person name="Kwon K.K."/>
            <person name="Yang S.-H."/>
            <person name="Park M.J."/>
            <person name="Oh H.-M."/>
        </authorList>
    </citation>
    <scope>NUCLEOTIDE SEQUENCE</scope>
    <source>
        <strain evidence="4">MEBiC13591</strain>
    </source>
</reference>
<dbReference type="SUPFAM" id="SSF46894">
    <property type="entry name" value="C-terminal effector domain of the bipartite response regulators"/>
    <property type="match status" value="1"/>
</dbReference>
<dbReference type="Gene3D" id="1.10.10.10">
    <property type="entry name" value="Winged helix-like DNA-binding domain superfamily/Winged helix DNA-binding domain"/>
    <property type="match status" value="1"/>
</dbReference>
<dbReference type="InterPro" id="IPR036388">
    <property type="entry name" value="WH-like_DNA-bd_sf"/>
</dbReference>
<dbReference type="GO" id="GO:0003677">
    <property type="term" value="F:DNA binding"/>
    <property type="evidence" value="ECO:0007669"/>
    <property type="project" value="InterPro"/>
</dbReference>
<name>A0A9E8LSV5_9BACI</name>
<dbReference type="SUPFAM" id="SSF48452">
    <property type="entry name" value="TPR-like"/>
    <property type="match status" value="2"/>
</dbReference>
<keyword evidence="2" id="KW-0804">Transcription</keyword>
<dbReference type="Gene3D" id="1.25.40.10">
    <property type="entry name" value="Tetratricopeptide repeat domain"/>
    <property type="match status" value="3"/>
</dbReference>
<dbReference type="SUPFAM" id="SSF52540">
    <property type="entry name" value="P-loop containing nucleoside triphosphate hydrolases"/>
    <property type="match status" value="1"/>
</dbReference>
<dbReference type="InterPro" id="IPR027417">
    <property type="entry name" value="P-loop_NTPase"/>
</dbReference>
<dbReference type="AlphaFoldDB" id="A0A9E8LSV5"/>
<organism evidence="4 5">
    <name type="scientific">Fervidibacillus albus</name>
    <dbReference type="NCBI Taxonomy" id="2980026"/>
    <lineage>
        <taxon>Bacteria</taxon>
        <taxon>Bacillati</taxon>
        <taxon>Bacillota</taxon>
        <taxon>Bacilli</taxon>
        <taxon>Bacillales</taxon>
        <taxon>Bacillaceae</taxon>
        <taxon>Fervidibacillus</taxon>
    </lineage>
</organism>
<dbReference type="InterPro" id="IPR059106">
    <property type="entry name" value="WHD_MalT"/>
</dbReference>
<dbReference type="Pfam" id="PF03704">
    <property type="entry name" value="BTAD"/>
    <property type="match status" value="1"/>
</dbReference>
<evidence type="ECO:0000256" key="2">
    <source>
        <dbReference type="ARBA" id="ARBA00023163"/>
    </source>
</evidence>
<dbReference type="KEGG" id="faf:OE104_08975"/>
<evidence type="ECO:0000313" key="4">
    <source>
        <dbReference type="EMBL" id="WAA08765.1"/>
    </source>
</evidence>
<evidence type="ECO:0000313" key="5">
    <source>
        <dbReference type="Proteomes" id="UP001164718"/>
    </source>
</evidence>
<dbReference type="InterPro" id="IPR011990">
    <property type="entry name" value="TPR-like_helical_dom_sf"/>
</dbReference>